<dbReference type="AlphaFoldDB" id="A0A0B1SET3"/>
<sequence length="130" mass="15145">MPEGFEEVFFYFIIHRSILIFPTAARELSEHNHMGDFIQLIARVNTDDTVLQQYHATVLTQINRRGVLQYCSYCGGLYLLTTENLRFLTIIVDALIRTVIQLSESEGKRYRSLWNAKIRLCYSSFFALKA</sequence>
<evidence type="ECO:0000313" key="1">
    <source>
        <dbReference type="EMBL" id="KHJ83444.1"/>
    </source>
</evidence>
<proteinExistence type="predicted"/>
<evidence type="ECO:0000313" key="2">
    <source>
        <dbReference type="Proteomes" id="UP000053660"/>
    </source>
</evidence>
<organism evidence="1 2">
    <name type="scientific">Oesophagostomum dentatum</name>
    <name type="common">Nodular worm</name>
    <dbReference type="NCBI Taxonomy" id="61180"/>
    <lineage>
        <taxon>Eukaryota</taxon>
        <taxon>Metazoa</taxon>
        <taxon>Ecdysozoa</taxon>
        <taxon>Nematoda</taxon>
        <taxon>Chromadorea</taxon>
        <taxon>Rhabditida</taxon>
        <taxon>Rhabditina</taxon>
        <taxon>Rhabditomorpha</taxon>
        <taxon>Strongyloidea</taxon>
        <taxon>Strongylidae</taxon>
        <taxon>Oesophagostomum</taxon>
    </lineage>
</organism>
<accession>A0A0B1SET3</accession>
<name>A0A0B1SET3_OESDE</name>
<keyword evidence="2" id="KW-1185">Reference proteome</keyword>
<protein>
    <submittedName>
        <fullName evidence="1">Tat pathway signal sequence domain protein</fullName>
    </submittedName>
</protein>
<gene>
    <name evidence="1" type="ORF">OESDEN_16859</name>
</gene>
<reference evidence="1 2" key="1">
    <citation type="submission" date="2014-03" db="EMBL/GenBank/DDBJ databases">
        <title>Draft genome of the hookworm Oesophagostomum dentatum.</title>
        <authorList>
            <person name="Mitreva M."/>
        </authorList>
    </citation>
    <scope>NUCLEOTIDE SEQUENCE [LARGE SCALE GENOMIC DNA]</scope>
    <source>
        <strain evidence="1 2">OD-Hann</strain>
    </source>
</reference>
<dbReference type="OrthoDB" id="5850204at2759"/>
<dbReference type="EMBL" id="KN573426">
    <property type="protein sequence ID" value="KHJ83444.1"/>
    <property type="molecule type" value="Genomic_DNA"/>
</dbReference>
<dbReference type="Proteomes" id="UP000053660">
    <property type="component" value="Unassembled WGS sequence"/>
</dbReference>